<reference evidence="9 10" key="1">
    <citation type="submission" date="2022-05" db="EMBL/GenBank/DDBJ databases">
        <authorList>
            <consortium name="Genoscope - CEA"/>
            <person name="William W."/>
        </authorList>
    </citation>
    <scope>NUCLEOTIDE SEQUENCE [LARGE SCALE GENOMIC DNA]</scope>
</reference>
<evidence type="ECO:0000256" key="4">
    <source>
        <dbReference type="ARBA" id="ARBA00022621"/>
    </source>
</evidence>
<keyword evidence="3 7" id="KW-0349">Heme</keyword>
<dbReference type="Gene3D" id="1.10.490.10">
    <property type="entry name" value="Globins"/>
    <property type="match status" value="2"/>
</dbReference>
<evidence type="ECO:0000313" key="9">
    <source>
        <dbReference type="EMBL" id="CAH3018939.1"/>
    </source>
</evidence>
<dbReference type="PRINTS" id="PR01906">
    <property type="entry name" value="FISHGLOBIN"/>
</dbReference>
<evidence type="ECO:0000256" key="2">
    <source>
        <dbReference type="ARBA" id="ARBA00022448"/>
    </source>
</evidence>
<dbReference type="InterPro" id="IPR044399">
    <property type="entry name" value="Mb-like_M"/>
</dbReference>
<accession>A0ABN8LTH7</accession>
<keyword evidence="6" id="KW-0408">Iron</keyword>
<dbReference type="InterPro" id="IPR012292">
    <property type="entry name" value="Globin/Proto"/>
</dbReference>
<evidence type="ECO:0000256" key="6">
    <source>
        <dbReference type="ARBA" id="ARBA00023004"/>
    </source>
</evidence>
<dbReference type="Proteomes" id="UP001159427">
    <property type="component" value="Unassembled WGS sequence"/>
</dbReference>
<comment type="similarity">
    <text evidence="7">Belongs to the globin family.</text>
</comment>
<name>A0ABN8LTH7_9CNID</name>
<dbReference type="InterPro" id="IPR009050">
    <property type="entry name" value="Globin-like_sf"/>
</dbReference>
<dbReference type="PROSITE" id="PS01033">
    <property type="entry name" value="GLOBIN"/>
    <property type="match status" value="2"/>
</dbReference>
<keyword evidence="2 7" id="KW-0813">Transport</keyword>
<dbReference type="PANTHER" id="PTHR46458:SF1">
    <property type="entry name" value="GEO09476P1"/>
    <property type="match status" value="1"/>
</dbReference>
<dbReference type="PANTHER" id="PTHR46458">
    <property type="entry name" value="BLR2807 PROTEIN"/>
    <property type="match status" value="1"/>
</dbReference>
<evidence type="ECO:0000313" key="10">
    <source>
        <dbReference type="Proteomes" id="UP001159427"/>
    </source>
</evidence>
<dbReference type="Pfam" id="PF00042">
    <property type="entry name" value="Globin"/>
    <property type="match status" value="2"/>
</dbReference>
<feature type="domain" description="Globin" evidence="8">
    <location>
        <begin position="181"/>
        <end position="328"/>
    </location>
</feature>
<dbReference type="InterPro" id="IPR050532">
    <property type="entry name" value="Globin-like_OT"/>
</dbReference>
<organism evidence="9 10">
    <name type="scientific">Porites evermanni</name>
    <dbReference type="NCBI Taxonomy" id="104178"/>
    <lineage>
        <taxon>Eukaryota</taxon>
        <taxon>Metazoa</taxon>
        <taxon>Cnidaria</taxon>
        <taxon>Anthozoa</taxon>
        <taxon>Hexacorallia</taxon>
        <taxon>Scleractinia</taxon>
        <taxon>Fungiina</taxon>
        <taxon>Poritidae</taxon>
        <taxon>Porites</taxon>
    </lineage>
</organism>
<keyword evidence="4 7" id="KW-0561">Oxygen transport</keyword>
<sequence>MDSEIPVERVIVTIQSMGCGSSVKFKEKNAALIQLSAAQKYLVRETWELVEQRRSYVGKKTFLTFFEKNPEYQRLFPEFKDVPPSELEKTNALYGHAKRVMKAVENAVSALDDAESFAAYLDELGRRHKARALKPTYLDSMQTALMSTLQELLKSSWTEETAEAWNKLFMFVKDQMIPSIQLSAAQKKIVRETWEFVEQRMSYVGKRMFLKFFENNPEYKRLFPEFKDLSLSDIEKTKELHGHAKRVMKALENAVSAMDDAEIFAAYLDELGRRHKDRPMKPLHLDSVKTALIFTLQELFKSSWTEETAEAWNKLFMFIRDQMVRGLQSRA</sequence>
<protein>
    <recommendedName>
        <fullName evidence="8">Globin domain-containing protein</fullName>
    </recommendedName>
</protein>
<feature type="domain" description="Globin" evidence="8">
    <location>
        <begin position="34"/>
        <end position="177"/>
    </location>
</feature>
<comment type="caution">
    <text evidence="9">The sequence shown here is derived from an EMBL/GenBank/DDBJ whole genome shotgun (WGS) entry which is preliminary data.</text>
</comment>
<dbReference type="SUPFAM" id="SSF46458">
    <property type="entry name" value="Globin-like"/>
    <property type="match status" value="2"/>
</dbReference>
<dbReference type="CDD" id="cd01040">
    <property type="entry name" value="Mb-like"/>
    <property type="match status" value="2"/>
</dbReference>
<comment type="subunit">
    <text evidence="1">Monomer.</text>
</comment>
<evidence type="ECO:0000256" key="1">
    <source>
        <dbReference type="ARBA" id="ARBA00011245"/>
    </source>
</evidence>
<keyword evidence="10" id="KW-1185">Reference proteome</keyword>
<dbReference type="InterPro" id="IPR013314">
    <property type="entry name" value="Globin_lamprey/hagfish"/>
</dbReference>
<keyword evidence="5" id="KW-0479">Metal-binding</keyword>
<evidence type="ECO:0000256" key="5">
    <source>
        <dbReference type="ARBA" id="ARBA00022723"/>
    </source>
</evidence>
<dbReference type="EMBL" id="CALNXI010000101">
    <property type="protein sequence ID" value="CAH3018939.1"/>
    <property type="molecule type" value="Genomic_DNA"/>
</dbReference>
<proteinExistence type="inferred from homology"/>
<dbReference type="InterPro" id="IPR000971">
    <property type="entry name" value="Globin"/>
</dbReference>
<evidence type="ECO:0000259" key="8">
    <source>
        <dbReference type="PROSITE" id="PS01033"/>
    </source>
</evidence>
<evidence type="ECO:0000256" key="3">
    <source>
        <dbReference type="ARBA" id="ARBA00022617"/>
    </source>
</evidence>
<gene>
    <name evidence="9" type="ORF">PEVE_00000407</name>
</gene>
<evidence type="ECO:0000256" key="7">
    <source>
        <dbReference type="RuleBase" id="RU000356"/>
    </source>
</evidence>